<dbReference type="HOGENOM" id="CLU_015773_1_0_1"/>
<name>G9MQC7_HYPVG</name>
<sequence length="629" mass="71429">MQDPSELLLRYAEETEDDSYDSAVEDEFYNGRDPWDENPYEGRVFHKFSELPPELRLRIWELGLVEAAQPRVLEFEVRAIPRKMPGVFTTTEFGDRIQRLFRDWQVRPGKDLARVTKQTRTIMAVSREARGTALTILPHTLKIRNPAKNNYGMVHCNRDRDVVYISGYEREHINPRAPDESVEDSAYHFDGFAENVVQLAINSDAFDDQDANTDTDRYFNHAMEPFHNLKRIFLLSHPTIPLDSHEELWCGSDFVYTHTTAIKDRGNGYFWTKRCWPNADDYDDFVRNQIPTPELEGVPFQGRPLIPTRGIMLLPMLAFDSQDGLKALDKVRARWQESYTRGISIEELSDSSSDSGSDSQSEPDEYESEGIDDSEIIEDDSECNSDEDAMSGDEIYGDDDEDTLNGDEVGEIVPVFSSPEPEPEPNGHVGSTSETQGSRKRRIVTDLDDDDPPEVSGAKRARTGRFSARVVTSDTEDEGMSEPSGTGRSRRRATIVDSDDEGDDDDTSAEVNGRIDSSSRKDKVGAASGIKNNNDQEDDDDEEKDEEDDDDEDEEEEVTDVRQLSLATRLELVPPHHSSSHKRKVEDDMMSTDPEDYTEDDEDDDEDEERSEDDLIDGIAEESDESDYE</sequence>
<dbReference type="GeneID" id="25791543"/>
<comment type="caution">
    <text evidence="3">The sequence shown here is derived from an EMBL/GenBank/DDBJ whole genome shotgun (WGS) entry which is preliminary data.</text>
</comment>
<evidence type="ECO:0000313" key="4">
    <source>
        <dbReference type="Proteomes" id="UP000007115"/>
    </source>
</evidence>
<feature type="compositionally biased region" description="Acidic residues" evidence="1">
    <location>
        <begin position="535"/>
        <end position="558"/>
    </location>
</feature>
<dbReference type="EMBL" id="ABDF02000005">
    <property type="protein sequence ID" value="EHK24048.1"/>
    <property type="molecule type" value="Genomic_DNA"/>
</dbReference>
<feature type="compositionally biased region" description="Acidic residues" evidence="1">
    <location>
        <begin position="588"/>
        <end position="629"/>
    </location>
</feature>
<dbReference type="STRING" id="413071.G9MQC7"/>
<dbReference type="OMA" id="VWESHIL"/>
<keyword evidence="4" id="KW-1185">Reference proteome</keyword>
<reference evidence="3 4" key="1">
    <citation type="journal article" date="2011" name="Genome Biol.">
        <title>Comparative genome sequence analysis underscores mycoparasitism as the ancestral life style of Trichoderma.</title>
        <authorList>
            <person name="Kubicek C.P."/>
            <person name="Herrera-Estrella A."/>
            <person name="Seidl-Seiboth V."/>
            <person name="Martinez D.A."/>
            <person name="Druzhinina I.S."/>
            <person name="Thon M."/>
            <person name="Zeilinger S."/>
            <person name="Casas-Flores S."/>
            <person name="Horwitz B.A."/>
            <person name="Mukherjee P.K."/>
            <person name="Mukherjee M."/>
            <person name="Kredics L."/>
            <person name="Alcaraz L.D."/>
            <person name="Aerts A."/>
            <person name="Antal Z."/>
            <person name="Atanasova L."/>
            <person name="Cervantes-Badillo M.G."/>
            <person name="Challacombe J."/>
            <person name="Chertkov O."/>
            <person name="McCluskey K."/>
            <person name="Coulpier F."/>
            <person name="Deshpande N."/>
            <person name="von Doehren H."/>
            <person name="Ebbole D.J."/>
            <person name="Esquivel-Naranjo E.U."/>
            <person name="Fekete E."/>
            <person name="Flipphi M."/>
            <person name="Glaser F."/>
            <person name="Gomez-Rodriguez E.Y."/>
            <person name="Gruber S."/>
            <person name="Han C."/>
            <person name="Henrissat B."/>
            <person name="Hermosa R."/>
            <person name="Hernandez-Onate M."/>
            <person name="Karaffa L."/>
            <person name="Kosti I."/>
            <person name="Le Crom S."/>
            <person name="Lindquist E."/>
            <person name="Lucas S."/>
            <person name="Luebeck M."/>
            <person name="Luebeck P.S."/>
            <person name="Margeot A."/>
            <person name="Metz B."/>
            <person name="Misra M."/>
            <person name="Nevalainen H."/>
            <person name="Omann M."/>
            <person name="Packer N."/>
            <person name="Perrone G."/>
            <person name="Uresti-Rivera E.E."/>
            <person name="Salamov A."/>
            <person name="Schmoll M."/>
            <person name="Seiboth B."/>
            <person name="Shapiro H."/>
            <person name="Sukno S."/>
            <person name="Tamayo-Ramos J.A."/>
            <person name="Tisch D."/>
            <person name="Wiest A."/>
            <person name="Wilkinson H.H."/>
            <person name="Zhang M."/>
            <person name="Coutinho P.M."/>
            <person name="Kenerley C.M."/>
            <person name="Monte E."/>
            <person name="Baker S.E."/>
            <person name="Grigoriev I.V."/>
        </authorList>
    </citation>
    <scope>NUCLEOTIDE SEQUENCE [LARGE SCALE GENOMIC DNA]</scope>
    <source>
        <strain evidence="4">Gv29-8 / FGSC 10586</strain>
    </source>
</reference>
<evidence type="ECO:0000259" key="2">
    <source>
        <dbReference type="Pfam" id="PF20150"/>
    </source>
</evidence>
<feature type="region of interest" description="Disordered" evidence="1">
    <location>
        <begin position="346"/>
        <end position="629"/>
    </location>
</feature>
<feature type="compositionally biased region" description="Acidic residues" evidence="1">
    <location>
        <begin position="497"/>
        <end position="508"/>
    </location>
</feature>
<feature type="domain" description="2EXR" evidence="2">
    <location>
        <begin position="45"/>
        <end position="163"/>
    </location>
</feature>
<proteinExistence type="predicted"/>
<feature type="compositionally biased region" description="Low complexity" evidence="1">
    <location>
        <begin position="350"/>
        <end position="360"/>
    </location>
</feature>
<accession>G9MQC7</accession>
<dbReference type="OrthoDB" id="3501032at2759"/>
<dbReference type="InterPro" id="IPR045518">
    <property type="entry name" value="2EXR"/>
</dbReference>
<dbReference type="eggNOG" id="ENOG502SWCQ">
    <property type="taxonomic scope" value="Eukaryota"/>
</dbReference>
<evidence type="ECO:0000256" key="1">
    <source>
        <dbReference type="SAM" id="MobiDB-lite"/>
    </source>
</evidence>
<dbReference type="Proteomes" id="UP000007115">
    <property type="component" value="Unassembled WGS sequence"/>
</dbReference>
<evidence type="ECO:0000313" key="3">
    <source>
        <dbReference type="EMBL" id="EHK24048.1"/>
    </source>
</evidence>
<dbReference type="AlphaFoldDB" id="G9MQC7"/>
<dbReference type="VEuPathDB" id="FungiDB:TRIVIDRAFT_221298"/>
<organism evidence="3 4">
    <name type="scientific">Hypocrea virens (strain Gv29-8 / FGSC 10586)</name>
    <name type="common">Gliocladium virens</name>
    <name type="synonym">Trichoderma virens</name>
    <dbReference type="NCBI Taxonomy" id="413071"/>
    <lineage>
        <taxon>Eukaryota</taxon>
        <taxon>Fungi</taxon>
        <taxon>Dikarya</taxon>
        <taxon>Ascomycota</taxon>
        <taxon>Pezizomycotina</taxon>
        <taxon>Sordariomycetes</taxon>
        <taxon>Hypocreomycetidae</taxon>
        <taxon>Hypocreales</taxon>
        <taxon>Hypocreaceae</taxon>
        <taxon>Trichoderma</taxon>
    </lineage>
</organism>
<dbReference type="RefSeq" id="XP_013958247.1">
    <property type="nucleotide sequence ID" value="XM_014102772.1"/>
</dbReference>
<dbReference type="PANTHER" id="PTHR35910:SF6">
    <property type="entry name" value="2EXR DOMAIN-CONTAINING PROTEIN"/>
    <property type="match status" value="1"/>
</dbReference>
<feature type="compositionally biased region" description="Acidic residues" evidence="1">
    <location>
        <begin position="361"/>
        <end position="410"/>
    </location>
</feature>
<gene>
    <name evidence="3" type="ORF">TRIVIDRAFT_221298</name>
</gene>
<dbReference type="Pfam" id="PF20150">
    <property type="entry name" value="2EXR"/>
    <property type="match status" value="1"/>
</dbReference>
<dbReference type="PANTHER" id="PTHR35910">
    <property type="entry name" value="2EXR DOMAIN-CONTAINING PROTEIN"/>
    <property type="match status" value="1"/>
</dbReference>
<dbReference type="InParanoid" id="G9MQC7"/>
<protein>
    <recommendedName>
        <fullName evidence="2">2EXR domain-containing protein</fullName>
    </recommendedName>
</protein>